<evidence type="ECO:0000256" key="1">
    <source>
        <dbReference type="ARBA" id="ARBA00004651"/>
    </source>
</evidence>
<dbReference type="SUPFAM" id="SSF103473">
    <property type="entry name" value="MFS general substrate transporter"/>
    <property type="match status" value="1"/>
</dbReference>
<feature type="transmembrane region" description="Helical" evidence="6">
    <location>
        <begin position="303"/>
        <end position="330"/>
    </location>
</feature>
<dbReference type="Proteomes" id="UP001151287">
    <property type="component" value="Unassembled WGS sequence"/>
</dbReference>
<sequence length="392" mass="39883">MARQWVGVRGLSQAGDAVWTVALAWTAVHVASPAAAGAVVAAGTVPRALLMLVGGVVADRCDPRRVMRLASAARIVVLVGVAVRVDLGPPSLTVLLVAAVAFGVSDAAYLPSASTISRQLVRREDLPAYAGMGQTAHRLGDMLGAAGGGLVVAAWGIGASAAIDAVTFAVVLAFLAWRLVPRHPLPRAEPEHPLRSVAGALAHLRAEPLTRTLVVAMSGLNLFVVPAETVGLALRARGEGWGAGSVGVFLALTGLGAAAGSVVLIRRRPRHEARAAFAWLVVQGIAIVAMGLGPWWLTACATFAVGITAGVASVLLGSVFQAVVAGAYLGRMSSLQLLGDDLLMPLATAGFGALAAAAQPGAAFTAYGAAMVLAVCVPLSKRRVRALRLVEG</sequence>
<reference evidence="7" key="1">
    <citation type="journal article" date="2022" name="Cell">
        <title>Repeat-based holocentromeres influence genome architecture and karyotype evolution.</title>
        <authorList>
            <person name="Hofstatter P.G."/>
            <person name="Thangavel G."/>
            <person name="Lux T."/>
            <person name="Neumann P."/>
            <person name="Vondrak T."/>
            <person name="Novak P."/>
            <person name="Zhang M."/>
            <person name="Costa L."/>
            <person name="Castellani M."/>
            <person name="Scott A."/>
            <person name="Toegelov H."/>
            <person name="Fuchs J."/>
            <person name="Mata-Sucre Y."/>
            <person name="Dias Y."/>
            <person name="Vanzela A.L.L."/>
            <person name="Huettel B."/>
            <person name="Almeida C.C.S."/>
            <person name="Simkova H."/>
            <person name="Souza G."/>
            <person name="Pedrosa-Harand A."/>
            <person name="Macas J."/>
            <person name="Mayer K.F.X."/>
            <person name="Houben A."/>
            <person name="Marques A."/>
        </authorList>
    </citation>
    <scope>NUCLEOTIDE SEQUENCE</scope>
    <source>
        <strain evidence="7">RhyBre1mFocal</strain>
    </source>
</reference>
<dbReference type="PANTHER" id="PTHR23513:SF17">
    <property type="entry name" value="MEMBRANE PROTEIN"/>
    <property type="match status" value="1"/>
</dbReference>
<gene>
    <name evidence="7" type="ORF">LUZ63_020181</name>
</gene>
<dbReference type="Gene3D" id="1.20.1250.20">
    <property type="entry name" value="MFS general substrate transporter like domains"/>
    <property type="match status" value="1"/>
</dbReference>
<evidence type="ECO:0000313" key="8">
    <source>
        <dbReference type="Proteomes" id="UP001151287"/>
    </source>
</evidence>
<dbReference type="Pfam" id="PF07690">
    <property type="entry name" value="MFS_1"/>
    <property type="match status" value="1"/>
</dbReference>
<feature type="transmembrane region" description="Helical" evidence="6">
    <location>
        <begin position="163"/>
        <end position="180"/>
    </location>
</feature>
<evidence type="ECO:0000256" key="6">
    <source>
        <dbReference type="SAM" id="Phobius"/>
    </source>
</evidence>
<dbReference type="EMBL" id="JAMQYH010000029">
    <property type="protein sequence ID" value="KAJ1684426.1"/>
    <property type="molecule type" value="Genomic_DNA"/>
</dbReference>
<keyword evidence="4 6" id="KW-1133">Transmembrane helix</keyword>
<evidence type="ECO:0000313" key="7">
    <source>
        <dbReference type="EMBL" id="KAJ1684426.1"/>
    </source>
</evidence>
<organism evidence="7 8">
    <name type="scientific">Rhynchospora breviuscula</name>
    <dbReference type="NCBI Taxonomy" id="2022672"/>
    <lineage>
        <taxon>Eukaryota</taxon>
        <taxon>Viridiplantae</taxon>
        <taxon>Streptophyta</taxon>
        <taxon>Embryophyta</taxon>
        <taxon>Tracheophyta</taxon>
        <taxon>Spermatophyta</taxon>
        <taxon>Magnoliopsida</taxon>
        <taxon>Liliopsida</taxon>
        <taxon>Poales</taxon>
        <taxon>Cyperaceae</taxon>
        <taxon>Cyperoideae</taxon>
        <taxon>Rhynchosporeae</taxon>
        <taxon>Rhynchospora</taxon>
    </lineage>
</organism>
<keyword evidence="8" id="KW-1185">Reference proteome</keyword>
<evidence type="ECO:0000256" key="3">
    <source>
        <dbReference type="ARBA" id="ARBA00022692"/>
    </source>
</evidence>
<feature type="transmembrane region" description="Helical" evidence="6">
    <location>
        <begin position="22"/>
        <end position="45"/>
    </location>
</feature>
<feature type="transmembrane region" description="Helical" evidence="6">
    <location>
        <begin position="342"/>
        <end position="358"/>
    </location>
</feature>
<dbReference type="GO" id="GO:0005886">
    <property type="term" value="C:plasma membrane"/>
    <property type="evidence" value="ECO:0007669"/>
    <property type="project" value="UniProtKB-SubCell"/>
</dbReference>
<evidence type="ECO:0000256" key="5">
    <source>
        <dbReference type="ARBA" id="ARBA00023136"/>
    </source>
</evidence>
<dbReference type="InterPro" id="IPR036259">
    <property type="entry name" value="MFS_trans_sf"/>
</dbReference>
<keyword evidence="3 6" id="KW-0812">Transmembrane</keyword>
<evidence type="ECO:0008006" key="9">
    <source>
        <dbReference type="Google" id="ProtNLM"/>
    </source>
</evidence>
<evidence type="ECO:0000256" key="2">
    <source>
        <dbReference type="ARBA" id="ARBA00022475"/>
    </source>
</evidence>
<feature type="transmembrane region" description="Helical" evidence="6">
    <location>
        <begin position="364"/>
        <end position="380"/>
    </location>
</feature>
<feature type="transmembrane region" description="Helical" evidence="6">
    <location>
        <begin position="91"/>
        <end position="110"/>
    </location>
</feature>
<keyword evidence="2" id="KW-1003">Cell membrane</keyword>
<feature type="transmembrane region" description="Helical" evidence="6">
    <location>
        <begin position="240"/>
        <end position="265"/>
    </location>
</feature>
<comment type="caution">
    <text evidence="7">The sequence shown here is derived from an EMBL/GenBank/DDBJ whole genome shotgun (WGS) entry which is preliminary data.</text>
</comment>
<dbReference type="AlphaFoldDB" id="A0A9P9ZA04"/>
<keyword evidence="5 6" id="KW-0472">Membrane</keyword>
<accession>A0A9P9ZA04</accession>
<dbReference type="InterPro" id="IPR011701">
    <property type="entry name" value="MFS"/>
</dbReference>
<name>A0A9P9ZA04_9POAL</name>
<evidence type="ECO:0000256" key="4">
    <source>
        <dbReference type="ARBA" id="ARBA00022989"/>
    </source>
</evidence>
<dbReference type="PANTHER" id="PTHR23513">
    <property type="entry name" value="INTEGRAL MEMBRANE EFFLUX PROTEIN-RELATED"/>
    <property type="match status" value="1"/>
</dbReference>
<protein>
    <recommendedName>
        <fullName evidence="9">MFS transporter</fullName>
    </recommendedName>
</protein>
<feature type="transmembrane region" description="Helical" evidence="6">
    <location>
        <begin position="277"/>
        <end position="297"/>
    </location>
</feature>
<proteinExistence type="predicted"/>
<dbReference type="CDD" id="cd06173">
    <property type="entry name" value="MFS_MefA_like"/>
    <property type="match status" value="1"/>
</dbReference>
<comment type="subcellular location">
    <subcellularLocation>
        <location evidence="1">Cell membrane</location>
        <topology evidence="1">Multi-pass membrane protein</topology>
    </subcellularLocation>
</comment>
<dbReference type="GO" id="GO:0022857">
    <property type="term" value="F:transmembrane transporter activity"/>
    <property type="evidence" value="ECO:0007669"/>
    <property type="project" value="InterPro"/>
</dbReference>